<evidence type="ECO:0000313" key="3">
    <source>
        <dbReference type="Proteomes" id="UP000677913"/>
    </source>
</evidence>
<evidence type="ECO:0000256" key="1">
    <source>
        <dbReference type="SAM" id="MobiDB-lite"/>
    </source>
</evidence>
<comment type="caution">
    <text evidence="2">The sequence shown here is derived from an EMBL/GenBank/DDBJ whole genome shotgun (WGS) entry which is preliminary data.</text>
</comment>
<reference evidence="2" key="1">
    <citation type="submission" date="2021-04" db="EMBL/GenBank/DDBJ databases">
        <title>Genome based classification of Actinospica acidithermotolerans sp. nov., an actinobacterium isolated from an Indonesian hot spring.</title>
        <authorList>
            <person name="Kusuma A.B."/>
            <person name="Putra K.E."/>
            <person name="Nafisah S."/>
            <person name="Loh J."/>
            <person name="Nouioui I."/>
            <person name="Goodfellow M."/>
        </authorList>
    </citation>
    <scope>NUCLEOTIDE SEQUENCE</scope>
    <source>
        <strain evidence="2">DSM 45618</strain>
    </source>
</reference>
<protein>
    <submittedName>
        <fullName evidence="2">Uncharacterized protein</fullName>
    </submittedName>
</protein>
<dbReference type="EMBL" id="JAGSXH010000030">
    <property type="protein sequence ID" value="MBS2963622.1"/>
    <property type="molecule type" value="Genomic_DNA"/>
</dbReference>
<evidence type="ECO:0000313" key="2">
    <source>
        <dbReference type="EMBL" id="MBS2963622.1"/>
    </source>
</evidence>
<dbReference type="AlphaFoldDB" id="A0A8J8BB38"/>
<accession>A0A8J8BB38</accession>
<dbReference type="Proteomes" id="UP000677913">
    <property type="component" value="Unassembled WGS sequence"/>
</dbReference>
<organism evidence="2 3">
    <name type="scientific">Actinocrinis puniceicyclus</name>
    <dbReference type="NCBI Taxonomy" id="977794"/>
    <lineage>
        <taxon>Bacteria</taxon>
        <taxon>Bacillati</taxon>
        <taxon>Actinomycetota</taxon>
        <taxon>Actinomycetes</taxon>
        <taxon>Catenulisporales</taxon>
        <taxon>Actinospicaceae</taxon>
        <taxon>Actinocrinis</taxon>
    </lineage>
</organism>
<sequence>MSAPATAAPRGTASVIELEIAAEAGPGWLGCGAEPVTVHLTAETVRFEGPNLHFITGNTVVRTVPRAEVTALTWRGSAPRGRGSGPHRNAGVLWTEEERGRLTAEVLGDLSWIEISHRHERSISAVRREAVRMRLVDELGRRLDEQRAATGAALSPGEQSLGRDRP</sequence>
<feature type="region of interest" description="Disordered" evidence="1">
    <location>
        <begin position="146"/>
        <end position="166"/>
    </location>
</feature>
<gene>
    <name evidence="2" type="ORF">KGA66_11225</name>
</gene>
<dbReference type="RefSeq" id="WP_211467479.1">
    <property type="nucleotide sequence ID" value="NZ_JAGSXH010000030.1"/>
</dbReference>
<proteinExistence type="predicted"/>
<keyword evidence="3" id="KW-1185">Reference proteome</keyword>
<name>A0A8J8BB38_9ACTN</name>